<proteinExistence type="predicted"/>
<name>A0A2V1HKS3_9MICO</name>
<feature type="compositionally biased region" description="Basic and acidic residues" evidence="1">
    <location>
        <begin position="114"/>
        <end position="131"/>
    </location>
</feature>
<reference evidence="3 4" key="1">
    <citation type="submission" date="2018-05" db="EMBL/GenBank/DDBJ databases">
        <title>Amnibacterium sp. M8JJ-5, whole genome shotgun sequence.</title>
        <authorList>
            <person name="Tuo L."/>
        </authorList>
    </citation>
    <scope>NUCLEOTIDE SEQUENCE [LARGE SCALE GENOMIC DNA]</scope>
    <source>
        <strain evidence="3 4">M8JJ-5</strain>
    </source>
</reference>
<dbReference type="EMBL" id="QEOP01000005">
    <property type="protein sequence ID" value="PVZ93238.1"/>
    <property type="molecule type" value="Genomic_DNA"/>
</dbReference>
<protein>
    <recommendedName>
        <fullName evidence="2">Muconolactone isomerase domain-containing protein</fullName>
    </recommendedName>
</protein>
<feature type="compositionally biased region" description="Basic and acidic residues" evidence="1">
    <location>
        <begin position="91"/>
        <end position="100"/>
    </location>
</feature>
<dbReference type="Proteomes" id="UP000244893">
    <property type="component" value="Unassembled WGS sequence"/>
</dbReference>
<dbReference type="Pfam" id="PF02426">
    <property type="entry name" value="MIase"/>
    <property type="match status" value="1"/>
</dbReference>
<dbReference type="InterPro" id="IPR026029">
    <property type="entry name" value="MLI_dom"/>
</dbReference>
<gene>
    <name evidence="3" type="ORF">DDQ50_16145</name>
</gene>
<dbReference type="AlphaFoldDB" id="A0A2V1HKS3"/>
<feature type="domain" description="Muconolactone isomerase" evidence="2">
    <location>
        <begin position="6"/>
        <end position="93"/>
    </location>
</feature>
<dbReference type="Gene3D" id="3.30.70.1060">
    <property type="entry name" value="Dimeric alpha+beta barrel"/>
    <property type="match status" value="1"/>
</dbReference>
<feature type="region of interest" description="Disordered" evidence="1">
    <location>
        <begin position="91"/>
        <end position="134"/>
    </location>
</feature>
<dbReference type="OrthoDB" id="4426588at2"/>
<dbReference type="RefSeq" id="WP_116757833.1">
    <property type="nucleotide sequence ID" value="NZ_JBHUEX010000002.1"/>
</dbReference>
<organism evidence="3 4">
    <name type="scientific">Amnibacterium flavum</name>
    <dbReference type="NCBI Taxonomy" id="2173173"/>
    <lineage>
        <taxon>Bacteria</taxon>
        <taxon>Bacillati</taxon>
        <taxon>Actinomycetota</taxon>
        <taxon>Actinomycetes</taxon>
        <taxon>Micrococcales</taxon>
        <taxon>Microbacteriaceae</taxon>
        <taxon>Amnibacterium</taxon>
    </lineage>
</organism>
<dbReference type="InterPro" id="IPR011008">
    <property type="entry name" value="Dimeric_a/b-barrel"/>
</dbReference>
<evidence type="ECO:0000256" key="1">
    <source>
        <dbReference type="SAM" id="MobiDB-lite"/>
    </source>
</evidence>
<evidence type="ECO:0000259" key="2">
    <source>
        <dbReference type="Pfam" id="PF02426"/>
    </source>
</evidence>
<evidence type="ECO:0000313" key="3">
    <source>
        <dbReference type="EMBL" id="PVZ93238.1"/>
    </source>
</evidence>
<sequence length="312" mass="33525">MADLAEFLVRTDIDTGDLTFSEVDRLRSAEAARAAELIAEGRIVALWRLPGEWASYGLWRAADEDELHTALESLPLRAHMQIQVQLLARHPSDPRSRGDLGSDAAPSWQLEPLPELKLRDRSAPRRPDPSRAIELPALEPLQVRVKTSVPDAAGPVHPQSREMAGVAQFVVQVPAAANWISDDDVFSAIKTIAQAEAPLLTASGSMISSRDGLTFDGPLDRPFSVTISGRVGLASYASPGSGSGAHAYQLDIGAVSLEAAVVVSPEGDSAIQIRRRCHLTLIIPDGVPMAVVGTFAQRIQVGVTNRWSAIRD</sequence>
<accession>A0A2V1HKS3</accession>
<comment type="caution">
    <text evidence="3">The sequence shown here is derived from an EMBL/GenBank/DDBJ whole genome shotgun (WGS) entry which is preliminary data.</text>
</comment>
<dbReference type="SUPFAM" id="SSF54909">
    <property type="entry name" value="Dimeric alpha+beta barrel"/>
    <property type="match status" value="1"/>
</dbReference>
<evidence type="ECO:0000313" key="4">
    <source>
        <dbReference type="Proteomes" id="UP000244893"/>
    </source>
</evidence>
<keyword evidence="4" id="KW-1185">Reference proteome</keyword>